<dbReference type="EMBL" id="CP053452">
    <property type="protein sequence ID" value="QJW97498.1"/>
    <property type="molecule type" value="Genomic_DNA"/>
</dbReference>
<dbReference type="PROSITE" id="PS51257">
    <property type="entry name" value="PROKAR_LIPOPROTEIN"/>
    <property type="match status" value="1"/>
</dbReference>
<feature type="transmembrane region" description="Helical" evidence="1">
    <location>
        <begin position="96"/>
        <end position="122"/>
    </location>
</feature>
<keyword evidence="1" id="KW-0812">Transmembrane</keyword>
<sequence>MTRADRDHLRTLAICHYVLGGLCFFFGGCAIIYLVIGLAIVADAPAPPGGNAPPPPEFLGWVFVGIAAFVLVFYWGLAAGLVLAGRCLDRRQGRTFCLVVAGFSCLFQPLGLVLGVFTFVVLQRPSVRDAFEPVREERPEPDAYDPD</sequence>
<dbReference type="Proteomes" id="UP000503447">
    <property type="component" value="Chromosome"/>
</dbReference>
<evidence type="ECO:0000313" key="3">
    <source>
        <dbReference type="Proteomes" id="UP000503447"/>
    </source>
</evidence>
<name>A0A6M5YTY0_9BACT</name>
<reference evidence="3" key="1">
    <citation type="submission" date="2020-05" db="EMBL/GenBank/DDBJ databases">
        <title>Frigoriglobus tundricola gen. nov., sp. nov., a psychrotolerant cellulolytic planctomycete of the family Gemmataceae with two divergent copies of 16S rRNA gene.</title>
        <authorList>
            <person name="Kulichevskaya I.S."/>
            <person name="Ivanova A.A."/>
            <person name="Naumoff D.G."/>
            <person name="Beletsky A.V."/>
            <person name="Rijpstra W.I.C."/>
            <person name="Sinninghe Damste J.S."/>
            <person name="Mardanov A.V."/>
            <person name="Ravin N.V."/>
            <person name="Dedysh S.N."/>
        </authorList>
    </citation>
    <scope>NUCLEOTIDE SEQUENCE [LARGE SCALE GENOMIC DNA]</scope>
    <source>
        <strain evidence="3">PL17</strain>
    </source>
</reference>
<dbReference type="AlphaFoldDB" id="A0A6M5YTY0"/>
<keyword evidence="1" id="KW-1133">Transmembrane helix</keyword>
<dbReference type="KEGG" id="ftj:FTUN_5072"/>
<organism evidence="2 3">
    <name type="scientific">Frigoriglobus tundricola</name>
    <dbReference type="NCBI Taxonomy" id="2774151"/>
    <lineage>
        <taxon>Bacteria</taxon>
        <taxon>Pseudomonadati</taxon>
        <taxon>Planctomycetota</taxon>
        <taxon>Planctomycetia</taxon>
        <taxon>Gemmatales</taxon>
        <taxon>Gemmataceae</taxon>
        <taxon>Frigoriglobus</taxon>
    </lineage>
</organism>
<protein>
    <submittedName>
        <fullName evidence="2">Permeases of the major facilitator superfamily</fullName>
    </submittedName>
</protein>
<evidence type="ECO:0000313" key="2">
    <source>
        <dbReference type="EMBL" id="QJW97498.1"/>
    </source>
</evidence>
<keyword evidence="1" id="KW-0472">Membrane</keyword>
<proteinExistence type="predicted"/>
<accession>A0A6M5YTY0</accession>
<evidence type="ECO:0000256" key="1">
    <source>
        <dbReference type="SAM" id="Phobius"/>
    </source>
</evidence>
<feature type="transmembrane region" description="Helical" evidence="1">
    <location>
        <begin position="61"/>
        <end position="84"/>
    </location>
</feature>
<dbReference type="RefSeq" id="WP_171472854.1">
    <property type="nucleotide sequence ID" value="NZ_CP053452.2"/>
</dbReference>
<keyword evidence="3" id="KW-1185">Reference proteome</keyword>
<gene>
    <name evidence="2" type="ORF">FTUN_5072</name>
</gene>
<feature type="transmembrane region" description="Helical" evidence="1">
    <location>
        <begin position="12"/>
        <end position="41"/>
    </location>
</feature>